<dbReference type="AlphaFoldDB" id="A0A2S9CPZ8"/>
<evidence type="ECO:0000313" key="1">
    <source>
        <dbReference type="EMBL" id="PRB82570.1"/>
    </source>
</evidence>
<gene>
    <name evidence="1" type="ORF">CQ022_17950</name>
    <name evidence="2" type="ORF">CQ033_16845</name>
</gene>
<protein>
    <submittedName>
        <fullName evidence="1">Uncharacterized protein</fullName>
    </submittedName>
</protein>
<evidence type="ECO:0000313" key="4">
    <source>
        <dbReference type="Proteomes" id="UP000238534"/>
    </source>
</evidence>
<keyword evidence="3" id="KW-1185">Reference proteome</keyword>
<name>A0A2S9CPZ8_CHRCI</name>
<dbReference type="Proteomes" id="UP000238325">
    <property type="component" value="Unassembled WGS sequence"/>
</dbReference>
<accession>A0A2S9CPZ8</accession>
<dbReference type="Proteomes" id="UP000238534">
    <property type="component" value="Unassembled WGS sequence"/>
</dbReference>
<sequence length="59" mass="6463">MISKEEANQLQKLTPSIPAVHSAAARVISENRSVENRPSLNVFMISAADDEGVWIKTVL</sequence>
<evidence type="ECO:0000313" key="2">
    <source>
        <dbReference type="EMBL" id="PRB88945.1"/>
    </source>
</evidence>
<dbReference type="EMBL" id="PCPH01000004">
    <property type="protein sequence ID" value="PRB88945.1"/>
    <property type="molecule type" value="Genomic_DNA"/>
</dbReference>
<proteinExistence type="predicted"/>
<dbReference type="RefSeq" id="WP_105683678.1">
    <property type="nucleotide sequence ID" value="NZ_JBBGZD010000003.1"/>
</dbReference>
<reference evidence="3 4" key="1">
    <citation type="submission" date="2017-09" db="EMBL/GenBank/DDBJ databases">
        <title>Genomic, metabolic, and phenotypic characteristics of bacterial isolates from the natural microbiome of the model nematode Caenorhabditis elegans.</title>
        <authorList>
            <person name="Zimmermann J."/>
            <person name="Obeng N."/>
            <person name="Yang W."/>
            <person name="Obeng O."/>
            <person name="Kissoyan K."/>
            <person name="Pees B."/>
            <person name="Dirksen P."/>
            <person name="Hoppner M."/>
            <person name="Franke A."/>
            <person name="Rosenstiel P."/>
            <person name="Leippe M."/>
            <person name="Dierking K."/>
            <person name="Kaleta C."/>
            <person name="Schulenburg H."/>
        </authorList>
    </citation>
    <scope>NUCLEOTIDE SEQUENCE [LARGE SCALE GENOMIC DNA]</scope>
    <source>
        <strain evidence="1 4">MYb25</strain>
        <strain evidence="2 3">MYb44</strain>
    </source>
</reference>
<organism evidence="1 4">
    <name type="scientific">Chryseobacterium culicis</name>
    <dbReference type="NCBI Taxonomy" id="680127"/>
    <lineage>
        <taxon>Bacteria</taxon>
        <taxon>Pseudomonadati</taxon>
        <taxon>Bacteroidota</taxon>
        <taxon>Flavobacteriia</taxon>
        <taxon>Flavobacteriales</taxon>
        <taxon>Weeksellaceae</taxon>
        <taxon>Chryseobacterium group</taxon>
        <taxon>Chryseobacterium</taxon>
    </lineage>
</organism>
<dbReference type="EMBL" id="PCPP01000003">
    <property type="protein sequence ID" value="PRB82570.1"/>
    <property type="molecule type" value="Genomic_DNA"/>
</dbReference>
<comment type="caution">
    <text evidence="1">The sequence shown here is derived from an EMBL/GenBank/DDBJ whole genome shotgun (WGS) entry which is preliminary data.</text>
</comment>
<dbReference type="OrthoDB" id="1273946at2"/>
<evidence type="ECO:0000313" key="3">
    <source>
        <dbReference type="Proteomes" id="UP000238325"/>
    </source>
</evidence>